<proteinExistence type="predicted"/>
<comment type="caution">
    <text evidence="1">The sequence shown here is derived from an EMBL/GenBank/DDBJ whole genome shotgun (WGS) entry which is preliminary data.</text>
</comment>
<reference evidence="1 2" key="1">
    <citation type="submission" date="2018-04" db="EMBL/GenBank/DDBJ databases">
        <title>Thalassorhabdus spongiae gen. nov., sp. nov., isolated from a marine sponge in South-West Iceland.</title>
        <authorList>
            <person name="Knobloch S."/>
            <person name="Daussin A."/>
            <person name="Johannsson R."/>
            <person name="Marteinsson V.T."/>
        </authorList>
    </citation>
    <scope>NUCLEOTIDE SEQUENCE [LARGE SCALE GENOMIC DNA]</scope>
    <source>
        <strain evidence="1 2">Hp12</strain>
    </source>
</reference>
<name>A0A2V1GWZ1_9GAMM</name>
<evidence type="ECO:0000313" key="1">
    <source>
        <dbReference type="EMBL" id="PVZ68764.1"/>
    </source>
</evidence>
<keyword evidence="2" id="KW-1185">Reference proteome</keyword>
<dbReference type="AlphaFoldDB" id="A0A2V1GWZ1"/>
<protein>
    <submittedName>
        <fullName evidence="1">Uncharacterized protein</fullName>
    </submittedName>
</protein>
<accession>A0A2V1GWZ1</accession>
<gene>
    <name evidence="1" type="ORF">DC094_10930</name>
</gene>
<organism evidence="1 2">
    <name type="scientific">Pelagibaculum spongiae</name>
    <dbReference type="NCBI Taxonomy" id="2080658"/>
    <lineage>
        <taxon>Bacteria</taxon>
        <taxon>Pseudomonadati</taxon>
        <taxon>Pseudomonadota</taxon>
        <taxon>Gammaproteobacteria</taxon>
        <taxon>Oceanospirillales</taxon>
        <taxon>Pelagibaculum</taxon>
    </lineage>
</organism>
<dbReference type="EMBL" id="QDDL01000004">
    <property type="protein sequence ID" value="PVZ68764.1"/>
    <property type="molecule type" value="Genomic_DNA"/>
</dbReference>
<sequence>MSGRSSAMASARQLACEMGSALNFKWFCVLANQKHRSLKNNCHLDVCLYLMSLNQEFLELNAI</sequence>
<dbReference type="Proteomes" id="UP000244906">
    <property type="component" value="Unassembled WGS sequence"/>
</dbReference>
<evidence type="ECO:0000313" key="2">
    <source>
        <dbReference type="Proteomes" id="UP000244906"/>
    </source>
</evidence>